<dbReference type="InterPro" id="IPR050382">
    <property type="entry name" value="MFS_Na/Anion_cotransporter"/>
</dbReference>
<dbReference type="FunFam" id="1.20.1250.20:FF:000003">
    <property type="entry name" value="Solute carrier family 17 member 3"/>
    <property type="match status" value="1"/>
</dbReference>
<dbReference type="PANTHER" id="PTHR11662">
    <property type="entry name" value="SOLUTE CARRIER FAMILY 17"/>
    <property type="match status" value="1"/>
</dbReference>
<feature type="transmembrane region" description="Helical" evidence="7">
    <location>
        <begin position="101"/>
        <end position="120"/>
    </location>
</feature>
<sequence>MAEKAADSAAHMLRIDSAIAAEQDTVWTRSERRRWLLTMTLGTCVLYASRLTVPLVMPAMATEQKWSKTESGVVLASFFWGYTLTQFISGYMSDRYGGERVILIAALMWSLATLAIPPIVRCYSHPLSWSLIALRVVHGASQGFHFPSLSSLSSKRLSEHDRGPFFSIATCGSAFGAILAGTAGSFLLTYFGWPEVFRLIGLCGIAWVIYLRYTIKATLKQRSFTLLPQPKVILKEELRSAELPIDEWHIIIASPAFWAAAVAHFCQNNCFYIMFSWSPMYFHERFPAAKDWVFNIVPWIFLVPATFLGRELSDKLLLRGFTTTETRKIVEGVCLSLQALGLLILPFMKSFWLAVACSTCIIASSGFHNNAVMVNPQDLAPNLAGSVFGIMNTIGALPGFVGVYFAGYILDVSNSWEHVFVITALINIAGCIFYIIYGSGERVV</sequence>
<dbReference type="FunFam" id="1.20.1250.20:FF:000059">
    <property type="entry name" value="Solute carrier family 17 member 9"/>
    <property type="match status" value="1"/>
</dbReference>
<dbReference type="GO" id="GO:0015867">
    <property type="term" value="P:ATP transport"/>
    <property type="evidence" value="ECO:0007669"/>
    <property type="project" value="TreeGrafter"/>
</dbReference>
<dbReference type="InterPro" id="IPR044777">
    <property type="entry name" value="SLC17A9-like"/>
</dbReference>
<protein>
    <recommendedName>
        <fullName evidence="8">Major facilitator superfamily (MFS) profile domain-containing protein</fullName>
    </recommendedName>
</protein>
<proteinExistence type="predicted"/>
<feature type="transmembrane region" description="Helical" evidence="7">
    <location>
        <begin position="418"/>
        <end position="437"/>
    </location>
</feature>
<dbReference type="SUPFAM" id="SSF103473">
    <property type="entry name" value="MFS general substrate transporter"/>
    <property type="match status" value="1"/>
</dbReference>
<keyword evidence="2" id="KW-0813">Transport</keyword>
<dbReference type="InterPro" id="IPR020846">
    <property type="entry name" value="MFS_dom"/>
</dbReference>
<evidence type="ECO:0000313" key="9">
    <source>
        <dbReference type="EMBL" id="CAB3361003.1"/>
    </source>
</evidence>
<evidence type="ECO:0000256" key="2">
    <source>
        <dbReference type="ARBA" id="ARBA00022448"/>
    </source>
</evidence>
<keyword evidence="4" id="KW-0769">Symport</keyword>
<keyword evidence="3 7" id="KW-0812">Transmembrane</keyword>
<gene>
    <name evidence="9" type="ORF">CLODIP_2_CD11405</name>
</gene>
<feature type="transmembrane region" description="Helical" evidence="7">
    <location>
        <begin position="383"/>
        <end position="406"/>
    </location>
</feature>
<keyword evidence="6 7" id="KW-0472">Membrane</keyword>
<dbReference type="CDD" id="cd17380">
    <property type="entry name" value="MFS_SLC17A9_like"/>
    <property type="match status" value="1"/>
</dbReference>
<feature type="transmembrane region" description="Helical" evidence="7">
    <location>
        <begin position="351"/>
        <end position="371"/>
    </location>
</feature>
<evidence type="ECO:0000256" key="3">
    <source>
        <dbReference type="ARBA" id="ARBA00022692"/>
    </source>
</evidence>
<feature type="transmembrane region" description="Helical" evidence="7">
    <location>
        <begin position="292"/>
        <end position="309"/>
    </location>
</feature>
<dbReference type="PANTHER" id="PTHR11662:SF279">
    <property type="entry name" value="VOLTAGE-GATED PURINE NUCLEOTIDE UNIPORTER SLC17A9"/>
    <property type="match status" value="1"/>
</dbReference>
<organism evidence="9 10">
    <name type="scientific">Cloeon dipterum</name>
    <dbReference type="NCBI Taxonomy" id="197152"/>
    <lineage>
        <taxon>Eukaryota</taxon>
        <taxon>Metazoa</taxon>
        <taxon>Ecdysozoa</taxon>
        <taxon>Arthropoda</taxon>
        <taxon>Hexapoda</taxon>
        <taxon>Insecta</taxon>
        <taxon>Pterygota</taxon>
        <taxon>Palaeoptera</taxon>
        <taxon>Ephemeroptera</taxon>
        <taxon>Pisciforma</taxon>
        <taxon>Baetidae</taxon>
        <taxon>Cloeon</taxon>
    </lineage>
</organism>
<accession>A0A8S1C1I8</accession>
<dbReference type="InterPro" id="IPR011701">
    <property type="entry name" value="MFS"/>
</dbReference>
<evidence type="ECO:0000256" key="6">
    <source>
        <dbReference type="ARBA" id="ARBA00023136"/>
    </source>
</evidence>
<feature type="transmembrane region" description="Helical" evidence="7">
    <location>
        <begin position="256"/>
        <end position="277"/>
    </location>
</feature>
<comment type="caution">
    <text evidence="9">The sequence shown here is derived from an EMBL/GenBank/DDBJ whole genome shotgun (WGS) entry which is preliminary data.</text>
</comment>
<feature type="transmembrane region" description="Helical" evidence="7">
    <location>
        <begin position="165"/>
        <end position="190"/>
    </location>
</feature>
<dbReference type="Proteomes" id="UP000494165">
    <property type="component" value="Unassembled WGS sequence"/>
</dbReference>
<dbReference type="EMBL" id="CADEPI010000005">
    <property type="protein sequence ID" value="CAB3361003.1"/>
    <property type="molecule type" value="Genomic_DNA"/>
</dbReference>
<feature type="transmembrane region" description="Helical" evidence="7">
    <location>
        <begin position="196"/>
        <end position="213"/>
    </location>
</feature>
<comment type="subcellular location">
    <subcellularLocation>
        <location evidence="1">Membrane</location>
        <topology evidence="1">Multi-pass membrane protein</topology>
    </subcellularLocation>
</comment>
<dbReference type="InterPro" id="IPR036259">
    <property type="entry name" value="MFS_trans_sf"/>
</dbReference>
<dbReference type="Gene3D" id="1.20.1250.20">
    <property type="entry name" value="MFS general substrate transporter like domains"/>
    <property type="match status" value="2"/>
</dbReference>
<feature type="transmembrane region" description="Helical" evidence="7">
    <location>
        <begin position="73"/>
        <end position="92"/>
    </location>
</feature>
<dbReference type="PROSITE" id="PS50850">
    <property type="entry name" value="MFS"/>
    <property type="match status" value="1"/>
</dbReference>
<keyword evidence="10" id="KW-1185">Reference proteome</keyword>
<evidence type="ECO:0000313" key="10">
    <source>
        <dbReference type="Proteomes" id="UP000494165"/>
    </source>
</evidence>
<evidence type="ECO:0000259" key="8">
    <source>
        <dbReference type="PROSITE" id="PS50850"/>
    </source>
</evidence>
<keyword evidence="5 7" id="KW-1133">Transmembrane helix</keyword>
<dbReference type="GO" id="GO:0015293">
    <property type="term" value="F:symporter activity"/>
    <property type="evidence" value="ECO:0007669"/>
    <property type="project" value="UniProtKB-KW"/>
</dbReference>
<dbReference type="GO" id="GO:0016020">
    <property type="term" value="C:membrane"/>
    <property type="evidence" value="ECO:0007669"/>
    <property type="project" value="UniProtKB-SubCell"/>
</dbReference>
<evidence type="ECO:0000256" key="5">
    <source>
        <dbReference type="ARBA" id="ARBA00022989"/>
    </source>
</evidence>
<dbReference type="AlphaFoldDB" id="A0A8S1C1I8"/>
<evidence type="ECO:0000256" key="4">
    <source>
        <dbReference type="ARBA" id="ARBA00022847"/>
    </source>
</evidence>
<feature type="domain" description="Major facilitator superfamily (MFS) profile" evidence="8">
    <location>
        <begin position="35"/>
        <end position="442"/>
    </location>
</feature>
<feature type="transmembrane region" description="Helical" evidence="7">
    <location>
        <begin position="35"/>
        <end position="53"/>
    </location>
</feature>
<reference evidence="9 10" key="1">
    <citation type="submission" date="2020-04" db="EMBL/GenBank/DDBJ databases">
        <authorList>
            <person name="Alioto T."/>
            <person name="Alioto T."/>
            <person name="Gomez Garrido J."/>
        </authorList>
    </citation>
    <scope>NUCLEOTIDE SEQUENCE [LARGE SCALE GENOMIC DNA]</scope>
</reference>
<dbReference type="OrthoDB" id="2985014at2759"/>
<dbReference type="Pfam" id="PF07690">
    <property type="entry name" value="MFS_1"/>
    <property type="match status" value="1"/>
</dbReference>
<evidence type="ECO:0000256" key="7">
    <source>
        <dbReference type="SAM" id="Phobius"/>
    </source>
</evidence>
<evidence type="ECO:0000256" key="1">
    <source>
        <dbReference type="ARBA" id="ARBA00004141"/>
    </source>
</evidence>
<name>A0A8S1C1I8_9INSE</name>